<gene>
    <name evidence="1" type="ORF">ACFPBZ_02950</name>
</gene>
<evidence type="ECO:0000313" key="2">
    <source>
        <dbReference type="Proteomes" id="UP001595947"/>
    </source>
</evidence>
<dbReference type="Proteomes" id="UP001595947">
    <property type="component" value="Unassembled WGS sequence"/>
</dbReference>
<dbReference type="EMBL" id="JBHSIV010000002">
    <property type="protein sequence ID" value="MFC5061149.1"/>
    <property type="molecule type" value="Genomic_DNA"/>
</dbReference>
<reference evidence="2" key="1">
    <citation type="journal article" date="2019" name="Int. J. Syst. Evol. Microbiol.">
        <title>The Global Catalogue of Microorganisms (GCM) 10K type strain sequencing project: providing services to taxonomists for standard genome sequencing and annotation.</title>
        <authorList>
            <consortium name="The Broad Institute Genomics Platform"/>
            <consortium name="The Broad Institute Genome Sequencing Center for Infectious Disease"/>
            <person name="Wu L."/>
            <person name="Ma J."/>
        </authorList>
    </citation>
    <scope>NUCLEOTIDE SEQUENCE [LARGE SCALE GENOMIC DNA]</scope>
    <source>
        <strain evidence="2">CGMCC 4.7093</strain>
    </source>
</reference>
<name>A0ABV9YGN0_9PSEU</name>
<protein>
    <submittedName>
        <fullName evidence="1">Uncharacterized protein</fullName>
    </submittedName>
</protein>
<organism evidence="1 2">
    <name type="scientific">Actinomycetospora atypica</name>
    <dbReference type="NCBI Taxonomy" id="1290095"/>
    <lineage>
        <taxon>Bacteria</taxon>
        <taxon>Bacillati</taxon>
        <taxon>Actinomycetota</taxon>
        <taxon>Actinomycetes</taxon>
        <taxon>Pseudonocardiales</taxon>
        <taxon>Pseudonocardiaceae</taxon>
        <taxon>Actinomycetospora</taxon>
    </lineage>
</organism>
<keyword evidence="2" id="KW-1185">Reference proteome</keyword>
<accession>A0ABV9YGN0</accession>
<proteinExistence type="predicted"/>
<comment type="caution">
    <text evidence="1">The sequence shown here is derived from an EMBL/GenBank/DDBJ whole genome shotgun (WGS) entry which is preliminary data.</text>
</comment>
<evidence type="ECO:0000313" key="1">
    <source>
        <dbReference type="EMBL" id="MFC5061149.1"/>
    </source>
</evidence>
<sequence>MSRDDLLDELVTALRQEGLDAQPAEDVDRFVVGSMHRGDHAVPAAVHIPAAEGQKYLQELQEGWAGDDPEEYAFGMLVMLLVEALSTIHDGENNLVTEIELRRGLEGRLALHETRLEGGAPFLPPGGLYGWTAER</sequence>
<dbReference type="RefSeq" id="WP_378034501.1">
    <property type="nucleotide sequence ID" value="NZ_JBHSIV010000002.1"/>
</dbReference>